<feature type="compositionally biased region" description="Polar residues" evidence="7">
    <location>
        <begin position="709"/>
        <end position="757"/>
    </location>
</feature>
<evidence type="ECO:0000313" key="9">
    <source>
        <dbReference type="EMBL" id="KAB8343100.1"/>
    </source>
</evidence>
<dbReference type="PROSITE" id="PS50048">
    <property type="entry name" value="ZN2_CY6_FUNGAL_2"/>
    <property type="match status" value="1"/>
</dbReference>
<keyword evidence="6" id="KW-0539">Nucleus</keyword>
<keyword evidence="4" id="KW-0843">Virulence</keyword>
<dbReference type="CDD" id="cd12148">
    <property type="entry name" value="fungal_TF_MHR"/>
    <property type="match status" value="1"/>
</dbReference>
<dbReference type="GO" id="GO:0005634">
    <property type="term" value="C:nucleus"/>
    <property type="evidence" value="ECO:0007669"/>
    <property type="project" value="UniProtKB-SubCell"/>
</dbReference>
<dbReference type="PROSITE" id="PS00463">
    <property type="entry name" value="ZN2_CY6_FUNGAL_1"/>
    <property type="match status" value="1"/>
</dbReference>
<dbReference type="GO" id="GO:0008270">
    <property type="term" value="F:zinc ion binding"/>
    <property type="evidence" value="ECO:0007669"/>
    <property type="project" value="InterPro"/>
</dbReference>
<dbReference type="Proteomes" id="UP000327013">
    <property type="component" value="Unassembled WGS sequence"/>
</dbReference>
<dbReference type="OrthoDB" id="2428527at2759"/>
<dbReference type="SUPFAM" id="SSF57701">
    <property type="entry name" value="Zn2/Cys6 DNA-binding domain"/>
    <property type="match status" value="1"/>
</dbReference>
<evidence type="ECO:0000256" key="7">
    <source>
        <dbReference type="SAM" id="MobiDB-lite"/>
    </source>
</evidence>
<sequence length="921" mass="101418">MRSGPHDIPSLNSRGTLSGGSPHIPATPSSSDQHPDSNDPNAHKNGKVPPAWADMKTKAGKDRKRLPLACIACRRKKIRCSGEKPACKHCLKSRLPCVYKVTTRKAAPRTDYMAMLDKRLKRMEDRVIRIIPKDTERPTIPRAIVKPSPLTPASQLPKKRSASEAFGGAGLDVWAATAASGPGSRKYPDAKIEDQDEARLLTEGADSLPSPDIQEHLVEVYFDHVYGQSYYLLHKPSFTRLRSLGKVPPVLLLAVCAISARFSDHPQLRTDPAFLRGESWAAEAQKLALKRLDNPNITILTVMLLLGLHAFGTCQGGRSWMLGGIAHRMAYALRLHRELEHDPTPSKSGQKIAFSFLDREIRRRTMWACFMMDRFNSSGSERPMFANEHYLKVQLPVREDLFQMELPGQTEMLDGSQPEAISEDSKIGVLEPRKNLGVAAFNVRIIALLGRLVQYWNLGGHGNDSHSIWEPRSAYKKIASEIEVFEKSLPDYLRYNADNLRTHATEETANQFLFLHIAYNQVVLFLHRFAFPATWPHKPSADMPPEFLKLAQKTAIAAASSISRLVGEAMDYKVVVPFAGYSAYLSGAVHVHIIFSRAFQLEMASKELLTHNIKYLTKMKQHWGMFYFLTESLKELYRFYADAAGKGALNPESRAGAKRVFQYGDWYDRYPRGVSQAYYEEPAAKNRPANEAVLSQKTDLQSVEDFFASNPQPAGRQGQNSKRARTKSNVNPSARPASNAQSATSVDGKSQARTQRPSQPPMLHHKRSNSLDHMDIQDGNFTFHPPESYDRSHIQASPNSATSMQPPGLGTPSSQHAGLINQGAVDMQVPLDSYGMGLDMPGAELLDGNNFWDMDFSSLGSGGGAFGDPSNAWFMPFDINVPGLDGSGGQDYGAFGAGDGGAWSASGSVGPGTTPGSGGGV</sequence>
<evidence type="ECO:0000256" key="3">
    <source>
        <dbReference type="ARBA" id="ARBA00023015"/>
    </source>
</evidence>
<dbReference type="EMBL" id="VIBQ01000012">
    <property type="protein sequence ID" value="KAB8343100.1"/>
    <property type="molecule type" value="Genomic_DNA"/>
</dbReference>
<dbReference type="PANTHER" id="PTHR47338">
    <property type="entry name" value="ZN(II)2CYS6 TRANSCRIPTION FACTOR (EUROFUNG)-RELATED"/>
    <property type="match status" value="1"/>
</dbReference>
<dbReference type="GO" id="GO:0003677">
    <property type="term" value="F:DNA binding"/>
    <property type="evidence" value="ECO:0007669"/>
    <property type="project" value="InterPro"/>
</dbReference>
<proteinExistence type="predicted"/>
<keyword evidence="5" id="KW-0804">Transcription</keyword>
<evidence type="ECO:0000256" key="2">
    <source>
        <dbReference type="ARBA" id="ARBA00022723"/>
    </source>
</evidence>
<gene>
    <name evidence="9" type="ORF">FH972_022694</name>
</gene>
<dbReference type="CDD" id="cd00067">
    <property type="entry name" value="GAL4"/>
    <property type="match status" value="1"/>
</dbReference>
<protein>
    <recommendedName>
        <fullName evidence="8">Zn(2)-C6 fungal-type domain-containing protein</fullName>
    </recommendedName>
</protein>
<feature type="region of interest" description="Disordered" evidence="7">
    <location>
        <begin position="708"/>
        <end position="812"/>
    </location>
</feature>
<evidence type="ECO:0000256" key="4">
    <source>
        <dbReference type="ARBA" id="ARBA00023026"/>
    </source>
</evidence>
<evidence type="ECO:0000313" key="10">
    <source>
        <dbReference type="Proteomes" id="UP000327013"/>
    </source>
</evidence>
<dbReference type="InterPro" id="IPR036864">
    <property type="entry name" value="Zn2-C6_fun-type_DNA-bd_sf"/>
</dbReference>
<dbReference type="GO" id="GO:0006351">
    <property type="term" value="P:DNA-templated transcription"/>
    <property type="evidence" value="ECO:0007669"/>
    <property type="project" value="InterPro"/>
</dbReference>
<keyword evidence="2" id="KW-0479">Metal-binding</keyword>
<evidence type="ECO:0000256" key="6">
    <source>
        <dbReference type="ARBA" id="ARBA00023242"/>
    </source>
</evidence>
<dbReference type="Pfam" id="PF04082">
    <property type="entry name" value="Fungal_trans"/>
    <property type="match status" value="1"/>
</dbReference>
<accession>A0A5N6KTB1</accession>
<keyword evidence="10" id="KW-1185">Reference proteome</keyword>
<dbReference type="InterPro" id="IPR050815">
    <property type="entry name" value="TF_fung"/>
</dbReference>
<evidence type="ECO:0000256" key="5">
    <source>
        <dbReference type="ARBA" id="ARBA00023163"/>
    </source>
</evidence>
<dbReference type="InterPro" id="IPR001138">
    <property type="entry name" value="Zn2Cys6_DnaBD"/>
</dbReference>
<evidence type="ECO:0000259" key="8">
    <source>
        <dbReference type="PROSITE" id="PS50048"/>
    </source>
</evidence>
<dbReference type="Gene3D" id="4.10.240.10">
    <property type="entry name" value="Zn(2)-C6 fungal-type DNA-binding domain"/>
    <property type="match status" value="1"/>
</dbReference>
<feature type="compositionally biased region" description="Polar residues" evidence="7">
    <location>
        <begin position="794"/>
        <end position="812"/>
    </location>
</feature>
<dbReference type="AlphaFoldDB" id="A0A5N6KTB1"/>
<comment type="caution">
    <text evidence="9">The sequence shown here is derived from an EMBL/GenBank/DDBJ whole genome shotgun (WGS) entry which is preliminary data.</text>
</comment>
<dbReference type="Pfam" id="PF00172">
    <property type="entry name" value="Zn_clus"/>
    <property type="match status" value="1"/>
</dbReference>
<feature type="region of interest" description="Disordered" evidence="7">
    <location>
        <begin position="1"/>
        <end position="53"/>
    </location>
</feature>
<dbReference type="PANTHER" id="PTHR47338:SF27">
    <property type="entry name" value="ZN(II)2CYS6 TRANSCRIPTION FACTOR (EUROFUNG)"/>
    <property type="match status" value="1"/>
</dbReference>
<reference evidence="9 10" key="1">
    <citation type="submission" date="2019-06" db="EMBL/GenBank/DDBJ databases">
        <title>A chromosomal-level reference genome of Carpinus fangiana (Coryloideae, Betulaceae).</title>
        <authorList>
            <person name="Yang X."/>
            <person name="Wang Z."/>
            <person name="Zhang L."/>
            <person name="Hao G."/>
            <person name="Liu J."/>
            <person name="Yang Y."/>
        </authorList>
    </citation>
    <scope>NUCLEOTIDE SEQUENCE [LARGE SCALE GENOMIC DNA]</scope>
    <source>
        <strain evidence="9">Cfa_2016G</strain>
        <tissue evidence="9">Leaf</tissue>
    </source>
</reference>
<dbReference type="GO" id="GO:0000981">
    <property type="term" value="F:DNA-binding transcription factor activity, RNA polymerase II-specific"/>
    <property type="evidence" value="ECO:0007669"/>
    <property type="project" value="InterPro"/>
</dbReference>
<comment type="subcellular location">
    <subcellularLocation>
        <location evidence="1">Nucleus</location>
    </subcellularLocation>
</comment>
<name>A0A5N6KTB1_9ROSI</name>
<evidence type="ECO:0000256" key="1">
    <source>
        <dbReference type="ARBA" id="ARBA00004123"/>
    </source>
</evidence>
<keyword evidence="3" id="KW-0805">Transcription regulation</keyword>
<dbReference type="SMART" id="SM00066">
    <property type="entry name" value="GAL4"/>
    <property type="match status" value="1"/>
</dbReference>
<dbReference type="InterPro" id="IPR007219">
    <property type="entry name" value="XnlR_reg_dom"/>
</dbReference>
<organism evidence="9 10">
    <name type="scientific">Carpinus fangiana</name>
    <dbReference type="NCBI Taxonomy" id="176857"/>
    <lineage>
        <taxon>Eukaryota</taxon>
        <taxon>Viridiplantae</taxon>
        <taxon>Streptophyta</taxon>
        <taxon>Embryophyta</taxon>
        <taxon>Tracheophyta</taxon>
        <taxon>Spermatophyta</taxon>
        <taxon>Magnoliopsida</taxon>
        <taxon>eudicotyledons</taxon>
        <taxon>Gunneridae</taxon>
        <taxon>Pentapetalae</taxon>
        <taxon>rosids</taxon>
        <taxon>fabids</taxon>
        <taxon>Fagales</taxon>
        <taxon>Betulaceae</taxon>
        <taxon>Carpinus</taxon>
    </lineage>
</organism>
<dbReference type="SMART" id="SM00906">
    <property type="entry name" value="Fungal_trans"/>
    <property type="match status" value="1"/>
</dbReference>
<feature type="domain" description="Zn(2)-C6 fungal-type" evidence="8">
    <location>
        <begin position="69"/>
        <end position="99"/>
    </location>
</feature>
<dbReference type="PRINTS" id="PR00755">
    <property type="entry name" value="AFLATOXINBRP"/>
</dbReference>